<proteinExistence type="inferred from homology"/>
<dbReference type="FunCoup" id="B3M7B6">
    <property type="interactions" value="1134"/>
</dbReference>
<dbReference type="CTD" id="38220"/>
<dbReference type="KEGG" id="dan:6507594"/>
<keyword evidence="4 5" id="KW-0472">Membrane</keyword>
<protein>
    <recommendedName>
        <fullName evidence="5">Phosphatidylinositol-glycan biosynthesis class W protein</fullName>
        <ecNumber evidence="5">2.3.-.-</ecNumber>
    </recommendedName>
</protein>
<evidence type="ECO:0000256" key="2">
    <source>
        <dbReference type="ARBA" id="ARBA00022692"/>
    </source>
</evidence>
<feature type="transmembrane region" description="Helical" evidence="5">
    <location>
        <begin position="113"/>
        <end position="129"/>
    </location>
</feature>
<dbReference type="PIRSF" id="PIRSF017321">
    <property type="entry name" value="GWT1"/>
    <property type="match status" value="1"/>
</dbReference>
<feature type="transmembrane region" description="Helical" evidence="5">
    <location>
        <begin position="488"/>
        <end position="506"/>
    </location>
</feature>
<feature type="transmembrane region" description="Helical" evidence="5">
    <location>
        <begin position="159"/>
        <end position="178"/>
    </location>
</feature>
<dbReference type="OrthoDB" id="15270at2759"/>
<feature type="transmembrane region" description="Helical" evidence="5">
    <location>
        <begin position="387"/>
        <end position="408"/>
    </location>
</feature>
<dbReference type="HOGENOM" id="CLU_020802_2_1_1"/>
<keyword evidence="5 6" id="KW-0808">Transferase</keyword>
<evidence type="ECO:0000256" key="5">
    <source>
        <dbReference type="RuleBase" id="RU280819"/>
    </source>
</evidence>
<dbReference type="PANTHER" id="PTHR20661">
    <property type="entry name" value="PHOSPHATIDYLINOSITOL-GLYCAN BIOSYNTHESIS CLASS W PROTEIN"/>
    <property type="match status" value="1"/>
</dbReference>
<keyword evidence="3 5" id="KW-1133">Transmembrane helix</keyword>
<accession>B3M7B6</accession>
<dbReference type="STRING" id="7217.B3M7B6"/>
<dbReference type="EC" id="2.3.-.-" evidence="5"/>
<feature type="transmembrane region" description="Helical" evidence="5">
    <location>
        <begin position="280"/>
        <end position="301"/>
    </location>
</feature>
<sequence>MGIGDPLGASPVAMESREKEDSVEIIDLLPIPGNLTKGEGLLVEPTYDWDWTETIFQSWESLRLILATFWCILLARIVTHKLGIYGKPNLSYAVEFLLTVLPCILLVTVAVDYSNFIVFLMLGLTWMFLRRTQALEKVRSRAQFDLGANRPMTLTILRALTHLITAVCILAIDFGSFYRPHRKSRQFGAKLMDTGIGLFVFTMAMVSRRTRHFSDLRRSVIYQALPLILLGLGRTIAILMVGYGQDEHEYGQHLNAFFTLGFTKLLGALVSSLARRDLHLLPLGLGLLVIHQLGLSALGLSDYVMSEDVDRSGLFNANREGLVSLPGFVALYLLTIYLNRWLVATSLLTYQEIVKKLWRLAYMVLILWTLFAVSAYGVGISRVTCNLGYVVWMEAIGASALLASFWAVDYLINSIMPWDPVGPAVQDQEKGLLTGEPTSRAKHKGIGPFAIGQALNQNGLTFFLVANVLTGMVNMFLKPENRSDLESIVILLVYMFLATKLAHELLKKGIRLA</sequence>
<dbReference type="GO" id="GO:0032216">
    <property type="term" value="F:glucosaminyl-phosphatidylinositol O-acyltransferase activity"/>
    <property type="evidence" value="ECO:0007669"/>
    <property type="project" value="TreeGrafter"/>
</dbReference>
<evidence type="ECO:0000256" key="3">
    <source>
        <dbReference type="ARBA" id="ARBA00022989"/>
    </source>
</evidence>
<reference evidence="6 7" key="1">
    <citation type="journal article" date="2007" name="Nature">
        <title>Evolution of genes and genomes on the Drosophila phylogeny.</title>
        <authorList>
            <consortium name="Drosophila 12 Genomes Consortium"/>
            <person name="Clark A.G."/>
            <person name="Eisen M.B."/>
            <person name="Smith D.R."/>
            <person name="Bergman C.M."/>
            <person name="Oliver B."/>
            <person name="Markow T.A."/>
            <person name="Kaufman T.C."/>
            <person name="Kellis M."/>
            <person name="Gelbart W."/>
            <person name="Iyer V.N."/>
            <person name="Pollard D.A."/>
            <person name="Sackton T.B."/>
            <person name="Larracuente A.M."/>
            <person name="Singh N.D."/>
            <person name="Abad J.P."/>
            <person name="Abt D.N."/>
            <person name="Adryan B."/>
            <person name="Aguade M."/>
            <person name="Akashi H."/>
            <person name="Anderson W.W."/>
            <person name="Aquadro C.F."/>
            <person name="Ardell D.H."/>
            <person name="Arguello R."/>
            <person name="Artieri C.G."/>
            <person name="Barbash D.A."/>
            <person name="Barker D."/>
            <person name="Barsanti P."/>
            <person name="Batterham P."/>
            <person name="Batzoglou S."/>
            <person name="Begun D."/>
            <person name="Bhutkar A."/>
            <person name="Blanco E."/>
            <person name="Bosak S.A."/>
            <person name="Bradley R.K."/>
            <person name="Brand A.D."/>
            <person name="Brent M.R."/>
            <person name="Brooks A.N."/>
            <person name="Brown R.H."/>
            <person name="Butlin R.K."/>
            <person name="Caggese C."/>
            <person name="Calvi B.R."/>
            <person name="Bernardo de Carvalho A."/>
            <person name="Caspi A."/>
            <person name="Castrezana S."/>
            <person name="Celniker S.E."/>
            <person name="Chang J.L."/>
            <person name="Chapple C."/>
            <person name="Chatterji S."/>
            <person name="Chinwalla A."/>
            <person name="Civetta A."/>
            <person name="Clifton S.W."/>
            <person name="Comeron J.M."/>
            <person name="Costello J.C."/>
            <person name="Coyne J.A."/>
            <person name="Daub J."/>
            <person name="David R.G."/>
            <person name="Delcher A.L."/>
            <person name="Delehaunty K."/>
            <person name="Do C.B."/>
            <person name="Ebling H."/>
            <person name="Edwards K."/>
            <person name="Eickbush T."/>
            <person name="Evans J.D."/>
            <person name="Filipski A."/>
            <person name="Findeiss S."/>
            <person name="Freyhult E."/>
            <person name="Fulton L."/>
            <person name="Fulton R."/>
            <person name="Garcia A.C."/>
            <person name="Gardiner A."/>
            <person name="Garfield D.A."/>
            <person name="Garvin B.E."/>
            <person name="Gibson G."/>
            <person name="Gilbert D."/>
            <person name="Gnerre S."/>
            <person name="Godfrey J."/>
            <person name="Good R."/>
            <person name="Gotea V."/>
            <person name="Gravely B."/>
            <person name="Greenberg A.J."/>
            <person name="Griffiths-Jones S."/>
            <person name="Gross S."/>
            <person name="Guigo R."/>
            <person name="Gustafson E.A."/>
            <person name="Haerty W."/>
            <person name="Hahn M.W."/>
            <person name="Halligan D.L."/>
            <person name="Halpern A.L."/>
            <person name="Halter G.M."/>
            <person name="Han M.V."/>
            <person name="Heger A."/>
            <person name="Hillier L."/>
            <person name="Hinrichs A.S."/>
            <person name="Holmes I."/>
            <person name="Hoskins R.A."/>
            <person name="Hubisz M.J."/>
            <person name="Hultmark D."/>
            <person name="Huntley M.A."/>
            <person name="Jaffe D.B."/>
            <person name="Jagadeeshan S."/>
            <person name="Jeck W.R."/>
            <person name="Johnson J."/>
            <person name="Jones C.D."/>
            <person name="Jordan W.C."/>
            <person name="Karpen G.H."/>
            <person name="Kataoka E."/>
            <person name="Keightley P.D."/>
            <person name="Kheradpour P."/>
            <person name="Kirkness E.F."/>
            <person name="Koerich L.B."/>
            <person name="Kristiansen K."/>
            <person name="Kudrna D."/>
            <person name="Kulathinal R.J."/>
            <person name="Kumar S."/>
            <person name="Kwok R."/>
            <person name="Lander E."/>
            <person name="Langley C.H."/>
            <person name="Lapoint R."/>
            <person name="Lazzaro B.P."/>
            <person name="Lee S.J."/>
            <person name="Levesque L."/>
            <person name="Li R."/>
            <person name="Lin C.F."/>
            <person name="Lin M.F."/>
            <person name="Lindblad-Toh K."/>
            <person name="Llopart A."/>
            <person name="Long M."/>
            <person name="Low L."/>
            <person name="Lozovsky E."/>
            <person name="Lu J."/>
            <person name="Luo M."/>
            <person name="Machado C.A."/>
            <person name="Makalowski W."/>
            <person name="Marzo M."/>
            <person name="Matsuda M."/>
            <person name="Matzkin L."/>
            <person name="McAllister B."/>
            <person name="McBride C.S."/>
            <person name="McKernan B."/>
            <person name="McKernan K."/>
            <person name="Mendez-Lago M."/>
            <person name="Minx P."/>
            <person name="Mollenhauer M.U."/>
            <person name="Montooth K."/>
            <person name="Mount S.M."/>
            <person name="Mu X."/>
            <person name="Myers E."/>
            <person name="Negre B."/>
            <person name="Newfeld S."/>
            <person name="Nielsen R."/>
            <person name="Noor M.A."/>
            <person name="O'Grady P."/>
            <person name="Pachter L."/>
            <person name="Papaceit M."/>
            <person name="Parisi M.J."/>
            <person name="Parisi M."/>
            <person name="Parts L."/>
            <person name="Pedersen J.S."/>
            <person name="Pesole G."/>
            <person name="Phillippy A.M."/>
            <person name="Ponting C.P."/>
            <person name="Pop M."/>
            <person name="Porcelli D."/>
            <person name="Powell J.R."/>
            <person name="Prohaska S."/>
            <person name="Pruitt K."/>
            <person name="Puig M."/>
            <person name="Quesneville H."/>
            <person name="Ram K.R."/>
            <person name="Rand D."/>
            <person name="Rasmussen M.D."/>
            <person name="Reed L.K."/>
            <person name="Reenan R."/>
            <person name="Reily A."/>
            <person name="Remington K.A."/>
            <person name="Rieger T.T."/>
            <person name="Ritchie M.G."/>
            <person name="Robin C."/>
            <person name="Rogers Y.H."/>
            <person name="Rohde C."/>
            <person name="Rozas J."/>
            <person name="Rubenfield M.J."/>
            <person name="Ruiz A."/>
            <person name="Russo S."/>
            <person name="Salzberg S.L."/>
            <person name="Sanchez-Gracia A."/>
            <person name="Saranga D.J."/>
            <person name="Sato H."/>
            <person name="Schaeffer S.W."/>
            <person name="Schatz M.C."/>
            <person name="Schlenke T."/>
            <person name="Schwartz R."/>
            <person name="Segarra C."/>
            <person name="Singh R.S."/>
            <person name="Sirot L."/>
            <person name="Sirota M."/>
            <person name="Sisneros N.B."/>
            <person name="Smith C.D."/>
            <person name="Smith T.F."/>
            <person name="Spieth J."/>
            <person name="Stage D.E."/>
            <person name="Stark A."/>
            <person name="Stephan W."/>
            <person name="Strausberg R.L."/>
            <person name="Strempel S."/>
            <person name="Sturgill D."/>
            <person name="Sutton G."/>
            <person name="Sutton G.G."/>
            <person name="Tao W."/>
            <person name="Teichmann S."/>
            <person name="Tobari Y.N."/>
            <person name="Tomimura Y."/>
            <person name="Tsolas J.M."/>
            <person name="Valente V.L."/>
            <person name="Venter E."/>
            <person name="Venter J.C."/>
            <person name="Vicario S."/>
            <person name="Vieira F.G."/>
            <person name="Vilella A.J."/>
            <person name="Villasante A."/>
            <person name="Walenz B."/>
            <person name="Wang J."/>
            <person name="Wasserman M."/>
            <person name="Watts T."/>
            <person name="Wilson D."/>
            <person name="Wilson R.K."/>
            <person name="Wing R.A."/>
            <person name="Wolfner M.F."/>
            <person name="Wong A."/>
            <person name="Wong G.K."/>
            <person name="Wu C.I."/>
            <person name="Wu G."/>
            <person name="Yamamoto D."/>
            <person name="Yang H.P."/>
            <person name="Yang S.P."/>
            <person name="Yorke J.A."/>
            <person name="Yoshida K."/>
            <person name="Zdobnov E."/>
            <person name="Zhang P."/>
            <person name="Zhang Y."/>
            <person name="Zimin A.V."/>
            <person name="Baldwin J."/>
            <person name="Abdouelleil A."/>
            <person name="Abdulkadir J."/>
            <person name="Abebe A."/>
            <person name="Abera B."/>
            <person name="Abreu J."/>
            <person name="Acer S.C."/>
            <person name="Aftuck L."/>
            <person name="Alexander A."/>
            <person name="An P."/>
            <person name="Anderson E."/>
            <person name="Anderson S."/>
            <person name="Arachi H."/>
            <person name="Azer M."/>
            <person name="Bachantsang P."/>
            <person name="Barry A."/>
            <person name="Bayul T."/>
            <person name="Berlin A."/>
            <person name="Bessette D."/>
            <person name="Bloom T."/>
            <person name="Blye J."/>
            <person name="Boguslavskiy L."/>
            <person name="Bonnet C."/>
            <person name="Boukhgalter B."/>
            <person name="Bourzgui I."/>
            <person name="Brown A."/>
            <person name="Cahill P."/>
            <person name="Channer S."/>
            <person name="Cheshatsang Y."/>
            <person name="Chuda L."/>
            <person name="Citroen M."/>
            <person name="Collymore A."/>
            <person name="Cooke P."/>
            <person name="Costello M."/>
            <person name="D'Aco K."/>
            <person name="Daza R."/>
            <person name="De Haan G."/>
            <person name="DeGray S."/>
            <person name="DeMaso C."/>
            <person name="Dhargay N."/>
            <person name="Dooley K."/>
            <person name="Dooley E."/>
            <person name="Doricent M."/>
            <person name="Dorje P."/>
            <person name="Dorjee K."/>
            <person name="Dupes A."/>
            <person name="Elong R."/>
            <person name="Falk J."/>
            <person name="Farina A."/>
            <person name="Faro S."/>
            <person name="Ferguson D."/>
            <person name="Fisher S."/>
            <person name="Foley C.D."/>
            <person name="Franke A."/>
            <person name="Friedrich D."/>
            <person name="Gadbois L."/>
            <person name="Gearin G."/>
            <person name="Gearin C.R."/>
            <person name="Giannoukos G."/>
            <person name="Goode T."/>
            <person name="Graham J."/>
            <person name="Grandbois E."/>
            <person name="Grewal S."/>
            <person name="Gyaltsen K."/>
            <person name="Hafez N."/>
            <person name="Hagos B."/>
            <person name="Hall J."/>
            <person name="Henson C."/>
            <person name="Hollinger A."/>
            <person name="Honan T."/>
            <person name="Huard M.D."/>
            <person name="Hughes L."/>
            <person name="Hurhula B."/>
            <person name="Husby M.E."/>
            <person name="Kamat A."/>
            <person name="Kanga B."/>
            <person name="Kashin S."/>
            <person name="Khazanovich D."/>
            <person name="Kisner P."/>
            <person name="Lance K."/>
            <person name="Lara M."/>
            <person name="Lee W."/>
            <person name="Lennon N."/>
            <person name="Letendre F."/>
            <person name="LeVine R."/>
            <person name="Lipovsky A."/>
            <person name="Liu X."/>
            <person name="Liu J."/>
            <person name="Liu S."/>
            <person name="Lokyitsang T."/>
            <person name="Lokyitsang Y."/>
            <person name="Lubonja R."/>
            <person name="Lui A."/>
            <person name="MacDonald P."/>
            <person name="Magnisalis V."/>
            <person name="Maru K."/>
            <person name="Matthews C."/>
            <person name="McCusker W."/>
            <person name="McDonough S."/>
            <person name="Mehta T."/>
            <person name="Meldrim J."/>
            <person name="Meneus L."/>
            <person name="Mihai O."/>
            <person name="Mihalev A."/>
            <person name="Mihova T."/>
            <person name="Mittelman R."/>
            <person name="Mlenga V."/>
            <person name="Montmayeur A."/>
            <person name="Mulrain L."/>
            <person name="Navidi A."/>
            <person name="Naylor J."/>
            <person name="Negash T."/>
            <person name="Nguyen T."/>
            <person name="Nguyen N."/>
            <person name="Nicol R."/>
            <person name="Norbu C."/>
            <person name="Norbu N."/>
            <person name="Novod N."/>
            <person name="O'Neill B."/>
            <person name="Osman S."/>
            <person name="Markiewicz E."/>
            <person name="Oyono O.L."/>
            <person name="Patti C."/>
            <person name="Phunkhang P."/>
            <person name="Pierre F."/>
            <person name="Priest M."/>
            <person name="Raghuraman S."/>
            <person name="Rege F."/>
            <person name="Reyes R."/>
            <person name="Rise C."/>
            <person name="Rogov P."/>
            <person name="Ross K."/>
            <person name="Ryan E."/>
            <person name="Settipalli S."/>
            <person name="Shea T."/>
            <person name="Sherpa N."/>
            <person name="Shi L."/>
            <person name="Shih D."/>
            <person name="Sparrow T."/>
            <person name="Spaulding J."/>
            <person name="Stalker J."/>
            <person name="Stange-Thomann N."/>
            <person name="Stavropoulos S."/>
            <person name="Stone C."/>
            <person name="Strader C."/>
            <person name="Tesfaye S."/>
            <person name="Thomson T."/>
            <person name="Thoulutsang Y."/>
            <person name="Thoulutsang D."/>
            <person name="Topham K."/>
            <person name="Topping I."/>
            <person name="Tsamla T."/>
            <person name="Vassiliev H."/>
            <person name="Vo A."/>
            <person name="Wangchuk T."/>
            <person name="Wangdi T."/>
            <person name="Weiand M."/>
            <person name="Wilkinson J."/>
            <person name="Wilson A."/>
            <person name="Yadav S."/>
            <person name="Young G."/>
            <person name="Yu Q."/>
            <person name="Zembek L."/>
            <person name="Zhong D."/>
            <person name="Zimmer A."/>
            <person name="Zwirko Z."/>
            <person name="Jaffe D.B."/>
            <person name="Alvarez P."/>
            <person name="Brockman W."/>
            <person name="Butler J."/>
            <person name="Chin C."/>
            <person name="Gnerre S."/>
            <person name="Grabherr M."/>
            <person name="Kleber M."/>
            <person name="Mauceli E."/>
            <person name="MacCallum I."/>
        </authorList>
    </citation>
    <scope>NUCLEOTIDE SEQUENCE [LARGE SCALE GENOMIC DNA]</scope>
    <source>
        <strain evidence="7">Tucson 14024-0371.13</strain>
    </source>
</reference>
<dbReference type="GeneID" id="6507594"/>
<evidence type="ECO:0000256" key="4">
    <source>
        <dbReference type="ARBA" id="ARBA00023136"/>
    </source>
</evidence>
<feature type="transmembrane region" description="Helical" evidence="5">
    <location>
        <begin position="254"/>
        <end position="273"/>
    </location>
</feature>
<comment type="function">
    <text evidence="5">A acetyltransferase, which acetylates the inositol ring of phosphatidylinositol during biosynthesis of GPI-anchor.</text>
</comment>
<dbReference type="eggNOG" id="KOG0411">
    <property type="taxonomic scope" value="Eukaryota"/>
</dbReference>
<dbReference type="PANTHER" id="PTHR20661:SF0">
    <property type="entry name" value="PHOSPHATIDYLINOSITOL-GLYCAN BIOSYNTHESIS CLASS W PROTEIN"/>
    <property type="match status" value="1"/>
</dbReference>
<feature type="transmembrane region" description="Helical" evidence="5">
    <location>
        <begin position="220"/>
        <end position="242"/>
    </location>
</feature>
<feature type="transmembrane region" description="Helical" evidence="5">
    <location>
        <begin position="360"/>
        <end position="381"/>
    </location>
</feature>
<keyword evidence="5" id="KW-0337">GPI-anchor biosynthesis</keyword>
<dbReference type="UniPathway" id="UPA00196"/>
<dbReference type="GO" id="GO:0005789">
    <property type="term" value="C:endoplasmic reticulum membrane"/>
    <property type="evidence" value="ECO:0007669"/>
    <property type="project" value="UniProtKB-SubCell"/>
</dbReference>
<dbReference type="AlphaFoldDB" id="B3M7B6"/>
<name>B3M7B6_DROAN</name>
<evidence type="ECO:0000313" key="7">
    <source>
        <dbReference type="Proteomes" id="UP000007801"/>
    </source>
</evidence>
<dbReference type="InParanoid" id="B3M7B6"/>
<feature type="transmembrane region" description="Helical" evidence="5">
    <location>
        <begin position="190"/>
        <end position="208"/>
    </location>
</feature>
<comment type="subcellular location">
    <subcellularLocation>
        <location evidence="5">Endoplasmic reticulum membrane</location>
        <topology evidence="5">Multi-pass membrane protein</topology>
    </subcellularLocation>
    <subcellularLocation>
        <location evidence="1">Membrane</location>
        <topology evidence="1">Multi-pass membrane protein</topology>
    </subcellularLocation>
</comment>
<feature type="transmembrane region" description="Helical" evidence="5">
    <location>
        <begin position="459"/>
        <end position="476"/>
    </location>
</feature>
<keyword evidence="7" id="KW-1185">Reference proteome</keyword>
<evidence type="ECO:0000256" key="1">
    <source>
        <dbReference type="ARBA" id="ARBA00004141"/>
    </source>
</evidence>
<gene>
    <name evidence="6" type="primary">Dana\GF24967</name>
    <name evidence="6" type="synonym">dana_GLEANR_9647</name>
    <name evidence="6" type="ORF">GF24967</name>
</gene>
<evidence type="ECO:0000313" key="6">
    <source>
        <dbReference type="EMBL" id="EDV38777.2"/>
    </source>
</evidence>
<feature type="transmembrane region" description="Helical" evidence="5">
    <location>
        <begin position="90"/>
        <end position="107"/>
    </location>
</feature>
<keyword evidence="5 6" id="KW-0012">Acyltransferase</keyword>
<dbReference type="GO" id="GO:0072659">
    <property type="term" value="P:protein localization to plasma membrane"/>
    <property type="evidence" value="ECO:0007669"/>
    <property type="project" value="TreeGrafter"/>
</dbReference>
<comment type="pathway">
    <text evidence="5">Glycolipid biosynthesis; glycosylphosphatidylinositol-anchor biosynthesis.</text>
</comment>
<keyword evidence="2 5" id="KW-0812">Transmembrane</keyword>
<dbReference type="EMBL" id="CH902618">
    <property type="protein sequence ID" value="EDV38777.2"/>
    <property type="molecule type" value="Genomic_DNA"/>
</dbReference>
<comment type="similarity">
    <text evidence="5">Belongs to the PIGW family.</text>
</comment>
<organism evidence="6 7">
    <name type="scientific">Drosophila ananassae</name>
    <name type="common">Fruit fly</name>
    <dbReference type="NCBI Taxonomy" id="7217"/>
    <lineage>
        <taxon>Eukaryota</taxon>
        <taxon>Metazoa</taxon>
        <taxon>Ecdysozoa</taxon>
        <taxon>Arthropoda</taxon>
        <taxon>Hexapoda</taxon>
        <taxon>Insecta</taxon>
        <taxon>Pterygota</taxon>
        <taxon>Neoptera</taxon>
        <taxon>Endopterygota</taxon>
        <taxon>Diptera</taxon>
        <taxon>Brachycera</taxon>
        <taxon>Muscomorpha</taxon>
        <taxon>Ephydroidea</taxon>
        <taxon>Drosophilidae</taxon>
        <taxon>Drosophila</taxon>
        <taxon>Sophophora</taxon>
    </lineage>
</organism>
<dbReference type="GO" id="GO:0006506">
    <property type="term" value="P:GPI anchor biosynthetic process"/>
    <property type="evidence" value="ECO:0007669"/>
    <property type="project" value="UniProtKB-UniPathway"/>
</dbReference>
<keyword evidence="5" id="KW-0256">Endoplasmic reticulum</keyword>
<dbReference type="Pfam" id="PF06423">
    <property type="entry name" value="GWT1"/>
    <property type="match status" value="1"/>
</dbReference>
<feature type="transmembrane region" description="Helical" evidence="5">
    <location>
        <begin position="321"/>
        <end position="339"/>
    </location>
</feature>
<dbReference type="InterPro" id="IPR009447">
    <property type="entry name" value="PIGW/GWT1"/>
</dbReference>
<dbReference type="Proteomes" id="UP000007801">
    <property type="component" value="Unassembled WGS sequence"/>
</dbReference>
<feature type="transmembrane region" description="Helical" evidence="5">
    <location>
        <begin position="61"/>
        <end position="78"/>
    </location>
</feature>